<comment type="subunit">
    <text evidence="2 6">Heterotetramer of two alpha and two beta chains.</text>
</comment>
<feature type="binding site" evidence="6">
    <location>
        <position position="407"/>
    </location>
    <ligand>
        <name>substrate</name>
    </ligand>
</feature>
<feature type="binding site" evidence="6">
    <location>
        <position position="402"/>
    </location>
    <ligand>
        <name>substrate</name>
    </ligand>
</feature>
<keyword evidence="5 6" id="KW-0012">Acyltransferase</keyword>
<dbReference type="Gene3D" id="3.10.20.340">
    <property type="entry name" value="ArgJ beta chain, C-terminal domain"/>
    <property type="match status" value="1"/>
</dbReference>
<evidence type="ECO:0000256" key="2">
    <source>
        <dbReference type="ARBA" id="ARBA00011475"/>
    </source>
</evidence>
<comment type="similarity">
    <text evidence="1 6">Belongs to the ArgJ family.</text>
</comment>
<dbReference type="EC" id="2.3.1.35" evidence="6"/>
<keyword evidence="6" id="KW-0963">Cytoplasm</keyword>
<accession>A0ABS4HJB9</accession>
<gene>
    <name evidence="6" type="primary">argJ</name>
    <name evidence="7" type="ORF">J2Z27_000046</name>
</gene>
<feature type="binding site" evidence="6">
    <location>
        <position position="157"/>
    </location>
    <ligand>
        <name>substrate</name>
    </ligand>
</feature>
<reference evidence="7 8" key="1">
    <citation type="submission" date="2021-03" db="EMBL/GenBank/DDBJ databases">
        <title>Genomic Encyclopedia of Type Strains, Phase IV (KMG-IV): sequencing the most valuable type-strain genomes for metagenomic binning, comparative biology and taxonomic classification.</title>
        <authorList>
            <person name="Goeker M."/>
        </authorList>
    </citation>
    <scope>NUCLEOTIDE SEQUENCE [LARGE SCALE GENOMIC DNA]</scope>
    <source>
        <strain evidence="7 8">DSM 22420</strain>
    </source>
</reference>
<comment type="caution">
    <text evidence="7">The sequence shown here is derived from an EMBL/GenBank/DDBJ whole genome shotgun (WGS) entry which is preliminary data.</text>
</comment>
<comment type="pathway">
    <text evidence="6">Amino-acid biosynthesis; L-arginine biosynthesis; L-ornithine and N-acetyl-L-glutamate from L-glutamate and N(2)-acetyl-L-ornithine (cyclic): step 1/1.</text>
</comment>
<keyword evidence="3 6" id="KW-0808">Transferase</keyword>
<dbReference type="CDD" id="cd02152">
    <property type="entry name" value="OAT"/>
    <property type="match status" value="1"/>
</dbReference>
<feature type="binding site" evidence="6">
    <location>
        <position position="275"/>
    </location>
    <ligand>
        <name>substrate</name>
    </ligand>
</feature>
<dbReference type="NCBIfam" id="TIGR00120">
    <property type="entry name" value="ArgJ"/>
    <property type="match status" value="1"/>
</dbReference>
<sequence>MQITEKKLSALTNGLNAVDGVMSNGIHTGFKALDKDLALLYFPDGATVTGIFTRNKIKAHSVMYDMDMLKQFTEFKAILVNSGNANACNGLRGEQDVHEMTRSLAEKLNIAPHQVLVSSTGVIGEPMNLQPFYSGLDALIDGLSHQHSTAAAEAIMTTDTIPKELSMQTVIGGKMIHFGAIIKGAGMIHPNMGTMLSYIVTDAALPQNALNTALKSAADDSFNVMTVDGDTSTNDTVLLAATNKVPLDAAYLDDFTASLTEMCRELSRMVARDAEGATKFVTVKTVNAKTKSDAISAAKAVATSSLVKTAVYGQDANWGRVIMAVGNSGIKTLDPNAITIKFTSAAGEVLVCHEGLAVPFDETLAFTVLSQTDVGIFINLNTGDAAAEVWTCDMSIDYVKINADYRS</sequence>
<keyword evidence="8" id="KW-1185">Reference proteome</keyword>
<evidence type="ECO:0000256" key="4">
    <source>
        <dbReference type="ARBA" id="ARBA00022813"/>
    </source>
</evidence>
<dbReference type="RefSeq" id="WP_186090720.1">
    <property type="nucleotide sequence ID" value="NZ_BMCN01000001.1"/>
</dbReference>
<dbReference type="GO" id="GO:0004358">
    <property type="term" value="F:L-glutamate N-acetyltransferase activity, acting on acetyl-L-ornithine as donor"/>
    <property type="evidence" value="ECO:0007669"/>
    <property type="project" value="UniProtKB-EC"/>
</dbReference>
<organism evidence="7 8">
    <name type="scientific">Jeotgalicoccus aerolatus</name>
    <dbReference type="NCBI Taxonomy" id="709510"/>
    <lineage>
        <taxon>Bacteria</taxon>
        <taxon>Bacillati</taxon>
        <taxon>Bacillota</taxon>
        <taxon>Bacilli</taxon>
        <taxon>Bacillales</taxon>
        <taxon>Staphylococcaceae</taxon>
        <taxon>Jeotgalicoccus</taxon>
    </lineage>
</organism>
<dbReference type="PANTHER" id="PTHR23100">
    <property type="entry name" value="ARGININE BIOSYNTHESIS BIFUNCTIONAL PROTEIN ARGJ"/>
    <property type="match status" value="1"/>
</dbReference>
<proteinExistence type="inferred from homology"/>
<dbReference type="SUPFAM" id="SSF56266">
    <property type="entry name" value="DmpA/ArgJ-like"/>
    <property type="match status" value="1"/>
</dbReference>
<evidence type="ECO:0000256" key="1">
    <source>
        <dbReference type="ARBA" id="ARBA00006774"/>
    </source>
</evidence>
<name>A0ABS4HJB9_9STAP</name>
<dbReference type="HAMAP" id="MF_01106">
    <property type="entry name" value="ArgJ"/>
    <property type="match status" value="1"/>
</dbReference>
<dbReference type="InterPro" id="IPR016117">
    <property type="entry name" value="ArgJ-like_dom_sf"/>
</dbReference>
<feature type="site" description="Involved in the stabilization of negative charge on the oxyanion by the formation of the oxyanion hole" evidence="6">
    <location>
        <position position="121"/>
    </location>
</feature>
<keyword evidence="4 6" id="KW-0068">Autocatalytic cleavage</keyword>
<evidence type="ECO:0000256" key="6">
    <source>
        <dbReference type="HAMAP-Rule" id="MF_01106"/>
    </source>
</evidence>
<feature type="binding site" evidence="6">
    <location>
        <position position="194"/>
    </location>
    <ligand>
        <name>substrate</name>
    </ligand>
</feature>
<feature type="site" description="Involved in the stabilization of negative charge on the oxyanion by the formation of the oxyanion hole" evidence="6">
    <location>
        <position position="120"/>
    </location>
</feature>
<comment type="pathway">
    <text evidence="6">Amino-acid biosynthesis; L-arginine biosynthesis; N(2)-acetyl-L-ornithine from L-glutamate: step 1/4.</text>
</comment>
<evidence type="ECO:0000256" key="5">
    <source>
        <dbReference type="ARBA" id="ARBA00023315"/>
    </source>
</evidence>
<dbReference type="EMBL" id="JAGGKN010000001">
    <property type="protein sequence ID" value="MBP1951020.1"/>
    <property type="molecule type" value="Genomic_DNA"/>
</dbReference>
<dbReference type="InterPro" id="IPR002813">
    <property type="entry name" value="Arg_biosynth_ArgJ"/>
</dbReference>
<keyword evidence="6" id="KW-0055">Arginine biosynthesis</keyword>
<comment type="subcellular location">
    <subcellularLocation>
        <location evidence="6">Cytoplasm</location>
    </subcellularLocation>
</comment>
<dbReference type="InterPro" id="IPR042195">
    <property type="entry name" value="ArgJ_beta_C"/>
</dbReference>
<evidence type="ECO:0000256" key="3">
    <source>
        <dbReference type="ARBA" id="ARBA00022679"/>
    </source>
</evidence>
<feature type="active site" description="Nucleophile" evidence="6">
    <location>
        <position position="194"/>
    </location>
</feature>
<feature type="binding site" evidence="6">
    <location>
        <position position="183"/>
    </location>
    <ligand>
        <name>substrate</name>
    </ligand>
</feature>
<dbReference type="PANTHER" id="PTHR23100:SF0">
    <property type="entry name" value="ARGININE BIOSYNTHESIS BIFUNCTIONAL PROTEIN ARGJ, MITOCHONDRIAL"/>
    <property type="match status" value="1"/>
</dbReference>
<dbReference type="Gene3D" id="3.60.70.12">
    <property type="entry name" value="L-amino peptidase D-ALA esterase/amidase"/>
    <property type="match status" value="1"/>
</dbReference>
<feature type="chain" id="PRO_5044927650" description="Arginine biosynthesis bifunctional protein ArgJ beta chain" evidence="6">
    <location>
        <begin position="194"/>
        <end position="407"/>
    </location>
</feature>
<keyword evidence="6" id="KW-0511">Multifunctional enzyme</keyword>
<dbReference type="Pfam" id="PF01960">
    <property type="entry name" value="ArgJ"/>
    <property type="match status" value="1"/>
</dbReference>
<protein>
    <recommendedName>
        <fullName evidence="6">Arginine biosynthesis bifunctional protein ArgJ</fullName>
    </recommendedName>
    <domain>
        <recommendedName>
            <fullName evidence="6">Glutamate N-acetyltransferase</fullName>
            <ecNumber evidence="6">2.3.1.35</ecNumber>
        </recommendedName>
        <alternativeName>
            <fullName evidence="6">Ornithine acetyltransferase</fullName>
            <shortName evidence="6">OATase</shortName>
        </alternativeName>
        <alternativeName>
            <fullName evidence="6">Ornithine transacetylase</fullName>
        </alternativeName>
    </domain>
    <domain>
        <recommendedName>
            <fullName evidence="6">Amino-acid acetyltransferase</fullName>
            <ecNumber evidence="6">2.3.1.1</ecNumber>
        </recommendedName>
        <alternativeName>
            <fullName evidence="6">N-acetylglutamate synthase</fullName>
            <shortName evidence="6">AGSase</shortName>
        </alternativeName>
    </domain>
    <component>
        <recommendedName>
            <fullName evidence="6">Arginine biosynthesis bifunctional protein ArgJ alpha chain</fullName>
        </recommendedName>
    </component>
    <component>
        <recommendedName>
            <fullName evidence="6">Arginine biosynthesis bifunctional protein ArgJ beta chain</fullName>
        </recommendedName>
    </component>
</protein>
<comment type="function">
    <text evidence="6">Catalyzes two activities which are involved in the cyclic version of arginine biosynthesis: the synthesis of N-acetylglutamate from glutamate and acetyl-CoA as the acetyl donor, and of ornithine by transacetylation between N(2)-acetylornithine and glutamate.</text>
</comment>
<evidence type="ECO:0000313" key="8">
    <source>
        <dbReference type="Proteomes" id="UP001519348"/>
    </source>
</evidence>
<dbReference type="EC" id="2.3.1.1" evidence="6"/>
<dbReference type="Proteomes" id="UP001519348">
    <property type="component" value="Unassembled WGS sequence"/>
</dbReference>
<dbReference type="NCBIfam" id="NF003802">
    <property type="entry name" value="PRK05388.1"/>
    <property type="match status" value="1"/>
</dbReference>
<evidence type="ECO:0000313" key="7">
    <source>
        <dbReference type="EMBL" id="MBP1951020.1"/>
    </source>
</evidence>
<comment type="catalytic activity">
    <reaction evidence="6">
        <text>N(2)-acetyl-L-ornithine + L-glutamate = N-acetyl-L-glutamate + L-ornithine</text>
        <dbReference type="Rhea" id="RHEA:15349"/>
        <dbReference type="ChEBI" id="CHEBI:29985"/>
        <dbReference type="ChEBI" id="CHEBI:44337"/>
        <dbReference type="ChEBI" id="CHEBI:46911"/>
        <dbReference type="ChEBI" id="CHEBI:57805"/>
        <dbReference type="EC" id="2.3.1.35"/>
    </reaction>
</comment>
<feature type="chain" id="PRO_5044927649" description="Arginine biosynthesis bifunctional protein ArgJ alpha chain" evidence="6">
    <location>
        <begin position="1"/>
        <end position="193"/>
    </location>
</feature>
<feature type="site" description="Cleavage; by autolysis" evidence="6">
    <location>
        <begin position="193"/>
        <end position="194"/>
    </location>
</feature>
<keyword evidence="6" id="KW-0028">Amino-acid biosynthesis</keyword>
<comment type="catalytic activity">
    <reaction evidence="6">
        <text>L-glutamate + acetyl-CoA = N-acetyl-L-glutamate + CoA + H(+)</text>
        <dbReference type="Rhea" id="RHEA:24292"/>
        <dbReference type="ChEBI" id="CHEBI:15378"/>
        <dbReference type="ChEBI" id="CHEBI:29985"/>
        <dbReference type="ChEBI" id="CHEBI:44337"/>
        <dbReference type="ChEBI" id="CHEBI:57287"/>
        <dbReference type="ChEBI" id="CHEBI:57288"/>
        <dbReference type="EC" id="2.3.1.1"/>
    </reaction>
</comment>